<sequence length="193" mass="21395">MGYPREQSIQQATEVFWLKGYLGTGMRDLQTALDKRPGSIYSAFGSKEGLYLEVLNHYTGVLHGQIMAVANSDTPLQQLREFLRFPLTVEDSAAHKIQCLIVKTQADWAELPEGVKSELQAALAHLREAFQAVILKARSTGELAADIPVERAAMWLQGQFIAMRTLATSVESPTSLSWMVDKIVSDLSGEWAQ</sequence>
<feature type="domain" description="HTH tetR-type" evidence="4">
    <location>
        <begin position="10"/>
        <end position="54"/>
    </location>
</feature>
<evidence type="ECO:0000256" key="1">
    <source>
        <dbReference type="ARBA" id="ARBA00023015"/>
    </source>
</evidence>
<dbReference type="Pfam" id="PF16925">
    <property type="entry name" value="TetR_C_13"/>
    <property type="match status" value="1"/>
</dbReference>
<dbReference type="OrthoDB" id="270177at2"/>
<dbReference type="Proteomes" id="UP000238949">
    <property type="component" value="Unassembled WGS sequence"/>
</dbReference>
<dbReference type="EMBL" id="PVNP01000038">
    <property type="protein sequence ID" value="PRO74739.1"/>
    <property type="molecule type" value="Genomic_DNA"/>
</dbReference>
<dbReference type="Gene3D" id="1.10.357.10">
    <property type="entry name" value="Tetracycline Repressor, domain 2"/>
    <property type="match status" value="1"/>
</dbReference>
<dbReference type="InterPro" id="IPR009057">
    <property type="entry name" value="Homeodomain-like_sf"/>
</dbReference>
<keyword evidence="3" id="KW-0804">Transcription</keyword>
<gene>
    <name evidence="6" type="ORF">C6Y40_04830</name>
</gene>
<dbReference type="PANTHER" id="PTHR47506:SF10">
    <property type="entry name" value="TRANSCRIPTIONAL REGULATORY PROTEIN"/>
    <property type="match status" value="1"/>
</dbReference>
<evidence type="ECO:0000256" key="3">
    <source>
        <dbReference type="ARBA" id="ARBA00023163"/>
    </source>
</evidence>
<dbReference type="SUPFAM" id="SSF46689">
    <property type="entry name" value="Homeodomain-like"/>
    <property type="match status" value="1"/>
</dbReference>
<dbReference type="PANTHER" id="PTHR47506">
    <property type="entry name" value="TRANSCRIPTIONAL REGULATORY PROTEIN"/>
    <property type="match status" value="1"/>
</dbReference>
<dbReference type="Pfam" id="PF00440">
    <property type="entry name" value="TetR_N"/>
    <property type="match status" value="1"/>
</dbReference>
<evidence type="ECO:0000259" key="4">
    <source>
        <dbReference type="Pfam" id="PF00440"/>
    </source>
</evidence>
<keyword evidence="1" id="KW-0805">Transcription regulation</keyword>
<proteinExistence type="predicted"/>
<dbReference type="RefSeq" id="WP_105933598.1">
    <property type="nucleotide sequence ID" value="NZ_PVNP01000038.1"/>
</dbReference>
<evidence type="ECO:0000313" key="7">
    <source>
        <dbReference type="Proteomes" id="UP000238949"/>
    </source>
</evidence>
<dbReference type="GO" id="GO:0003677">
    <property type="term" value="F:DNA binding"/>
    <property type="evidence" value="ECO:0007669"/>
    <property type="project" value="UniProtKB-KW"/>
</dbReference>
<dbReference type="SUPFAM" id="SSF48498">
    <property type="entry name" value="Tetracyclin repressor-like, C-terminal domain"/>
    <property type="match status" value="1"/>
</dbReference>
<keyword evidence="2" id="KW-0238">DNA-binding</keyword>
<dbReference type="AlphaFoldDB" id="A0A2S9VE63"/>
<protein>
    <submittedName>
        <fullName evidence="6">Uncharacterized protein</fullName>
    </submittedName>
</protein>
<dbReference type="Gene3D" id="1.10.10.60">
    <property type="entry name" value="Homeodomain-like"/>
    <property type="match status" value="1"/>
</dbReference>
<name>A0A2S9VE63_9ALTE</name>
<organism evidence="6 7">
    <name type="scientific">Alteromonas alba</name>
    <dbReference type="NCBI Taxonomy" id="2079529"/>
    <lineage>
        <taxon>Bacteria</taxon>
        <taxon>Pseudomonadati</taxon>
        <taxon>Pseudomonadota</taxon>
        <taxon>Gammaproteobacteria</taxon>
        <taxon>Alteromonadales</taxon>
        <taxon>Alteromonadaceae</taxon>
        <taxon>Alteromonas/Salinimonas group</taxon>
        <taxon>Alteromonas</taxon>
    </lineage>
</organism>
<dbReference type="InterPro" id="IPR036271">
    <property type="entry name" value="Tet_transcr_reg_TetR-rel_C_sf"/>
</dbReference>
<evidence type="ECO:0000256" key="2">
    <source>
        <dbReference type="ARBA" id="ARBA00023125"/>
    </source>
</evidence>
<evidence type="ECO:0000313" key="6">
    <source>
        <dbReference type="EMBL" id="PRO74739.1"/>
    </source>
</evidence>
<feature type="domain" description="Tetracyclin repressor-like C-terminal" evidence="5">
    <location>
        <begin position="75"/>
        <end position="176"/>
    </location>
</feature>
<comment type="caution">
    <text evidence="6">The sequence shown here is derived from an EMBL/GenBank/DDBJ whole genome shotgun (WGS) entry which is preliminary data.</text>
</comment>
<reference evidence="7" key="1">
    <citation type="journal article" date="2020" name="Int. J. Syst. Evol. Microbiol.">
        <title>Alteromonas alba sp. nov., a marine bacterium isolated from the seawater of the West Pacific Ocean.</title>
        <authorList>
            <person name="Sun C."/>
            <person name="Wu Y.-H."/>
            <person name="Xamxidin M."/>
            <person name="Cheng H."/>
            <person name="Xu X.-W."/>
        </authorList>
    </citation>
    <scope>NUCLEOTIDE SEQUENCE [LARGE SCALE GENOMIC DNA]</scope>
    <source>
        <strain evidence="7">190</strain>
    </source>
</reference>
<dbReference type="InterPro" id="IPR001647">
    <property type="entry name" value="HTH_TetR"/>
</dbReference>
<dbReference type="InterPro" id="IPR011075">
    <property type="entry name" value="TetR_C"/>
</dbReference>
<keyword evidence="7" id="KW-1185">Reference proteome</keyword>
<evidence type="ECO:0000259" key="5">
    <source>
        <dbReference type="Pfam" id="PF16925"/>
    </source>
</evidence>
<accession>A0A2S9VE63</accession>